<dbReference type="EMBL" id="HBIX01034097">
    <property type="protein sequence ID" value="CAE0729469.1"/>
    <property type="molecule type" value="Transcribed_RNA"/>
</dbReference>
<proteinExistence type="predicted"/>
<dbReference type="GO" id="GO:0016491">
    <property type="term" value="F:oxidoreductase activity"/>
    <property type="evidence" value="ECO:0007669"/>
    <property type="project" value="TreeGrafter"/>
</dbReference>
<reference evidence="1" key="1">
    <citation type="submission" date="2021-01" db="EMBL/GenBank/DDBJ databases">
        <authorList>
            <person name="Corre E."/>
            <person name="Pelletier E."/>
            <person name="Niang G."/>
            <person name="Scheremetjew M."/>
            <person name="Finn R."/>
            <person name="Kale V."/>
            <person name="Holt S."/>
            <person name="Cochrane G."/>
            <person name="Meng A."/>
            <person name="Brown T."/>
            <person name="Cohen L."/>
        </authorList>
    </citation>
    <scope>NUCLEOTIDE SEQUENCE</scope>
    <source>
        <strain evidence="1">10249 10 AB</strain>
    </source>
</reference>
<dbReference type="InterPro" id="IPR004155">
    <property type="entry name" value="PBS_lyase_HEAT"/>
</dbReference>
<name>A0A7S4AWN7_9STRA</name>
<dbReference type="InterPro" id="IPR011989">
    <property type="entry name" value="ARM-like"/>
</dbReference>
<gene>
    <name evidence="1" type="ORF">PAUS00366_LOCUS22254</name>
</gene>
<protein>
    <recommendedName>
        <fullName evidence="2">Deoxyhypusine monooxygenase</fullName>
    </recommendedName>
</protein>
<dbReference type="AlphaFoldDB" id="A0A7S4AWN7"/>
<dbReference type="InterPro" id="IPR016024">
    <property type="entry name" value="ARM-type_fold"/>
</dbReference>
<dbReference type="SMART" id="SM00567">
    <property type="entry name" value="EZ_HEAT"/>
    <property type="match status" value="5"/>
</dbReference>
<evidence type="ECO:0000313" key="1">
    <source>
        <dbReference type="EMBL" id="CAE0729469.1"/>
    </source>
</evidence>
<organism evidence="1">
    <name type="scientific">Pseudo-nitzschia australis</name>
    <dbReference type="NCBI Taxonomy" id="44445"/>
    <lineage>
        <taxon>Eukaryota</taxon>
        <taxon>Sar</taxon>
        <taxon>Stramenopiles</taxon>
        <taxon>Ochrophyta</taxon>
        <taxon>Bacillariophyta</taxon>
        <taxon>Bacillariophyceae</taxon>
        <taxon>Bacillariophycidae</taxon>
        <taxon>Bacillariales</taxon>
        <taxon>Bacillariaceae</taxon>
        <taxon>Pseudo-nitzschia</taxon>
    </lineage>
</organism>
<evidence type="ECO:0008006" key="2">
    <source>
        <dbReference type="Google" id="ProtNLM"/>
    </source>
</evidence>
<dbReference type="PANTHER" id="PTHR12697:SF5">
    <property type="entry name" value="DEOXYHYPUSINE HYDROXYLASE"/>
    <property type="match status" value="1"/>
</dbReference>
<dbReference type="SUPFAM" id="SSF48371">
    <property type="entry name" value="ARM repeat"/>
    <property type="match status" value="2"/>
</dbReference>
<dbReference type="PANTHER" id="PTHR12697">
    <property type="entry name" value="PBS LYASE HEAT-LIKE PROTEIN"/>
    <property type="match status" value="1"/>
</dbReference>
<dbReference type="Gene3D" id="1.25.10.10">
    <property type="entry name" value="Leucine-rich Repeat Variant"/>
    <property type="match status" value="2"/>
</dbReference>
<accession>A0A7S4AWN7</accession>
<dbReference type="Pfam" id="PF13646">
    <property type="entry name" value="HEAT_2"/>
    <property type="match status" value="2"/>
</dbReference>
<sequence>MWTVPELGEIQQTLRDPSSLIGMRMRAAYHAKQLFVDLQKEGQEEENNSDGTDTNKAERSQKMQDIVNVLCEQVFVVEHGSLLRHEFAYVLGQMKTEQACAALENLLTKEDDCVMVRHEAAEALGAIASMRSKHVLESTRTKNEGVLDELSDTCILALNRLNHETEGGNGDGGNNNSPVVGCACMLAPFNSVDPVEVDPAHVSLSTDELGEILLNKHIQRNTNNDVSVEKSENINSKAYQQRGDLIERYRAMFSLRNRGGEECVKQLCRALVEDTSSPLLRHEVAFVLGQLQHPSSISALEESLSRLDEHAMVRHESAEALGAIEGTFEDWQRIESTLTRYQNDFDPAVAESCIVALDAADYWGHDIAADDECVADDDISAVIDLEEKSTASVAGGVFGKQKHDSALVETCVIRKQILAQHFNVVQTA</sequence>